<gene>
    <name evidence="2" type="ORF">A2Y82_05115</name>
</gene>
<accession>A0A1G1XPP9</accession>
<feature type="region of interest" description="Disordered" evidence="1">
    <location>
        <begin position="1"/>
        <end position="22"/>
    </location>
</feature>
<dbReference type="Pfam" id="PF13365">
    <property type="entry name" value="Trypsin_2"/>
    <property type="match status" value="1"/>
</dbReference>
<sequence>MSKKNRKNKKYQGPKPPKRPENFHSFSECIKWLKKSVYIVVRGRKVKIDEKEGINWITLGSGFVAAPNRFVTAAHVISNPEKGELAQHQDGDKYYLLRHDDENNWHCRIFEPKLDNEIFILSDIDLAIIYLDSEFYQVGEKIFADKNDFIRISKEFLPIGSEVGVLGYPLCKLEFKEKDFSKPLIGNILLRADQGVVNCRYQTSEKDYIYEFTLAFNPGNSGGPIFDTKTGRVVSIVRGYKVLRINERENIISDEGARQLKVYKEKAFIETLNATYSFGFATPTFLEVFKKHNIIS</sequence>
<dbReference type="EMBL" id="MHHZ01000011">
    <property type="protein sequence ID" value="OGY41941.1"/>
    <property type="molecule type" value="Genomic_DNA"/>
</dbReference>
<feature type="compositionally biased region" description="Basic residues" evidence="1">
    <location>
        <begin position="1"/>
        <end position="12"/>
    </location>
</feature>
<name>A0A1G1XPP9_9BACT</name>
<dbReference type="InterPro" id="IPR009003">
    <property type="entry name" value="Peptidase_S1_PA"/>
</dbReference>
<proteinExistence type="predicted"/>
<evidence type="ECO:0008006" key="4">
    <source>
        <dbReference type="Google" id="ProtNLM"/>
    </source>
</evidence>
<organism evidence="2 3">
    <name type="scientific">Candidatus Buchananbacteria bacterium RBG_13_36_9</name>
    <dbReference type="NCBI Taxonomy" id="1797530"/>
    <lineage>
        <taxon>Bacteria</taxon>
        <taxon>Candidatus Buchananiibacteriota</taxon>
    </lineage>
</organism>
<dbReference type="Proteomes" id="UP000176498">
    <property type="component" value="Unassembled WGS sequence"/>
</dbReference>
<dbReference type="SUPFAM" id="SSF50494">
    <property type="entry name" value="Trypsin-like serine proteases"/>
    <property type="match status" value="1"/>
</dbReference>
<dbReference type="AlphaFoldDB" id="A0A1G1XPP9"/>
<evidence type="ECO:0000256" key="1">
    <source>
        <dbReference type="SAM" id="MobiDB-lite"/>
    </source>
</evidence>
<dbReference type="Gene3D" id="2.40.10.10">
    <property type="entry name" value="Trypsin-like serine proteases"/>
    <property type="match status" value="2"/>
</dbReference>
<protein>
    <recommendedName>
        <fullName evidence="4">Serine protease</fullName>
    </recommendedName>
</protein>
<dbReference type="InterPro" id="IPR043504">
    <property type="entry name" value="Peptidase_S1_PA_chymotrypsin"/>
</dbReference>
<comment type="caution">
    <text evidence="2">The sequence shown here is derived from an EMBL/GenBank/DDBJ whole genome shotgun (WGS) entry which is preliminary data.</text>
</comment>
<evidence type="ECO:0000313" key="2">
    <source>
        <dbReference type="EMBL" id="OGY41941.1"/>
    </source>
</evidence>
<reference evidence="2 3" key="1">
    <citation type="journal article" date="2016" name="Nat. Commun.">
        <title>Thousands of microbial genomes shed light on interconnected biogeochemical processes in an aquifer system.</title>
        <authorList>
            <person name="Anantharaman K."/>
            <person name="Brown C.T."/>
            <person name="Hug L.A."/>
            <person name="Sharon I."/>
            <person name="Castelle C.J."/>
            <person name="Probst A.J."/>
            <person name="Thomas B.C."/>
            <person name="Singh A."/>
            <person name="Wilkins M.J."/>
            <person name="Karaoz U."/>
            <person name="Brodie E.L."/>
            <person name="Williams K.H."/>
            <person name="Hubbard S.S."/>
            <person name="Banfield J.F."/>
        </authorList>
    </citation>
    <scope>NUCLEOTIDE SEQUENCE [LARGE SCALE GENOMIC DNA]</scope>
</reference>
<evidence type="ECO:0000313" key="3">
    <source>
        <dbReference type="Proteomes" id="UP000176498"/>
    </source>
</evidence>